<evidence type="ECO:0000256" key="1">
    <source>
        <dbReference type="SAM" id="MobiDB-lite"/>
    </source>
</evidence>
<feature type="region of interest" description="Disordered" evidence="1">
    <location>
        <begin position="536"/>
        <end position="580"/>
    </location>
</feature>
<dbReference type="EMBL" id="QGNW01002298">
    <property type="protein sequence ID" value="RVW21338.1"/>
    <property type="molecule type" value="Genomic_DNA"/>
</dbReference>
<accession>A0A438CDR0</accession>
<dbReference type="Pfam" id="PF05699">
    <property type="entry name" value="Dimer_Tnp_hAT"/>
    <property type="match status" value="1"/>
</dbReference>
<reference evidence="4 5" key="1">
    <citation type="journal article" date="2018" name="PLoS Genet.">
        <title>Population sequencing reveals clonal diversity and ancestral inbreeding in the grapevine cultivar Chardonnay.</title>
        <authorList>
            <person name="Roach M.J."/>
            <person name="Johnson D.L."/>
            <person name="Bohlmann J."/>
            <person name="van Vuuren H.J."/>
            <person name="Jones S.J."/>
            <person name="Pretorius I.S."/>
            <person name="Schmidt S.A."/>
            <person name="Borneman A.R."/>
        </authorList>
    </citation>
    <scope>NUCLEOTIDE SEQUENCE [LARGE SCALE GENOMIC DNA]</scope>
    <source>
        <strain evidence="5">cv. Chardonnay</strain>
        <tissue evidence="4">Leaf</tissue>
    </source>
</reference>
<feature type="domain" description="HAT C-terminal dimerisation" evidence="3">
    <location>
        <begin position="408"/>
        <end position="476"/>
    </location>
</feature>
<evidence type="ECO:0000259" key="2">
    <source>
        <dbReference type="Pfam" id="PF04937"/>
    </source>
</evidence>
<organism evidence="4 5">
    <name type="scientific">Vitis vinifera</name>
    <name type="common">Grape</name>
    <dbReference type="NCBI Taxonomy" id="29760"/>
    <lineage>
        <taxon>Eukaryota</taxon>
        <taxon>Viridiplantae</taxon>
        <taxon>Streptophyta</taxon>
        <taxon>Embryophyta</taxon>
        <taxon>Tracheophyta</taxon>
        <taxon>Spermatophyta</taxon>
        <taxon>Magnoliopsida</taxon>
        <taxon>eudicotyledons</taxon>
        <taxon>Gunneridae</taxon>
        <taxon>Pentapetalae</taxon>
        <taxon>rosids</taxon>
        <taxon>Vitales</taxon>
        <taxon>Vitaceae</taxon>
        <taxon>Viteae</taxon>
        <taxon>Vitis</taxon>
    </lineage>
</organism>
<dbReference type="InterPro" id="IPR008906">
    <property type="entry name" value="HATC_C_dom"/>
</dbReference>
<comment type="caution">
    <text evidence="4">The sequence shown here is derived from an EMBL/GenBank/DDBJ whole genome shotgun (WGS) entry which is preliminary data.</text>
</comment>
<dbReference type="Proteomes" id="UP000288805">
    <property type="component" value="Unassembled WGS sequence"/>
</dbReference>
<protein>
    <recommendedName>
        <fullName evidence="6">DUF659 domain-containing protein</fullName>
    </recommendedName>
</protein>
<proteinExistence type="predicted"/>
<name>A0A438CDR0_VITVI</name>
<dbReference type="InterPro" id="IPR012337">
    <property type="entry name" value="RNaseH-like_sf"/>
</dbReference>
<evidence type="ECO:0000313" key="4">
    <source>
        <dbReference type="EMBL" id="RVW21338.1"/>
    </source>
</evidence>
<dbReference type="PANTHER" id="PTHR32166">
    <property type="entry name" value="OSJNBA0013A04.12 PROTEIN"/>
    <property type="match status" value="1"/>
</dbReference>
<dbReference type="SUPFAM" id="SSF53098">
    <property type="entry name" value="Ribonuclease H-like"/>
    <property type="match status" value="1"/>
</dbReference>
<evidence type="ECO:0000313" key="5">
    <source>
        <dbReference type="Proteomes" id="UP000288805"/>
    </source>
</evidence>
<dbReference type="PANTHER" id="PTHR32166:SF122">
    <property type="entry name" value="OS09G0499600 PROTEIN"/>
    <property type="match status" value="1"/>
</dbReference>
<dbReference type="AlphaFoldDB" id="A0A438CDR0"/>
<feature type="domain" description="DUF659" evidence="2">
    <location>
        <begin position="129"/>
        <end position="279"/>
    </location>
</feature>
<evidence type="ECO:0008006" key="6">
    <source>
        <dbReference type="Google" id="ProtNLM"/>
    </source>
</evidence>
<evidence type="ECO:0000259" key="3">
    <source>
        <dbReference type="Pfam" id="PF05699"/>
    </source>
</evidence>
<feature type="compositionally biased region" description="Acidic residues" evidence="1">
    <location>
        <begin position="11"/>
        <end position="23"/>
    </location>
</feature>
<feature type="compositionally biased region" description="Polar residues" evidence="1">
    <location>
        <begin position="536"/>
        <end position="553"/>
    </location>
</feature>
<dbReference type="GO" id="GO:0046983">
    <property type="term" value="F:protein dimerization activity"/>
    <property type="evidence" value="ECO:0007669"/>
    <property type="project" value="InterPro"/>
</dbReference>
<dbReference type="Pfam" id="PF04937">
    <property type="entry name" value="DUF659"/>
    <property type="match status" value="1"/>
</dbReference>
<sequence length="768" mass="87900">MGTHHTHLVNEDDNDEDAEEEDVYMYPTDMHPDERDAYRSAIRASKASNWEREQHENIVGSKRKSGESSTAKQKNIKDIFKGGAIKETMGRLINKFFIYESVTPAKAKSHHFKNMIIGAQQAGMGIEPPSPYEIKNKYLEMEYKEMEAYVNQQREKWKTYGCTIMSDGWTGPTKLSIINFMVYSKGTTVFLKSVDASNYIKDHKYIYELLKTIIKEVGKENVVQIVTDNGSAFMKAGKQLMKKYNLYWTPCAAHCIDLIFEDIGKRPNVIEVINNARKITNFIYNHGWLLAQMRKYCGGDIVRPGATSCSTMPFVYELMHVMKENLIRQGAGDWMFKIIQDRWQKTLKHPLHAAAYFLNPRFQYRRGVGSDPELLQAVHDVFAKLDPTTESLDAKRGFGDRAAIASRSTMVPAEWWFMYGNQTPTLRKLAIKVLSQTASSSACERNWSTFALIHTKQQNRLAYSRLEQLVFCYYNMRLKLRDMEAENDRVAEKDYLDLLDISAEVVNVERVLSEEVHSESFSKDTDDSLHATYSQQEIDSTSAGHSSRPSAAGTSAYGYDGSRGGTDDGGDNGGGDIDERRHSQYPISQFTCENDFTHCTQDEDHGSRRAGPGIGAIGRPYRGRERMMEPYNEELLSGSFESMSIGTQFSDSSNEANVYPPHMMSYGQPSSSTDEEYGMSHYSPSRQMPYQIPYQMEEGFGVNTWVNFEYPIHVKAVGRTQEIYAWHVRIYNQYYRGSLTWYQYCLQQQTGVPSSINPIEPHRNSFWY</sequence>
<dbReference type="InterPro" id="IPR007021">
    <property type="entry name" value="DUF659"/>
</dbReference>
<feature type="region of interest" description="Disordered" evidence="1">
    <location>
        <begin position="1"/>
        <end position="72"/>
    </location>
</feature>
<gene>
    <name evidence="4" type="ORF">CK203_114867</name>
</gene>